<evidence type="ECO:0000256" key="1">
    <source>
        <dbReference type="SAM" id="SignalP"/>
    </source>
</evidence>
<accession>A0ABV4NQ98</accession>
<evidence type="ECO:0008006" key="4">
    <source>
        <dbReference type="Google" id="ProtNLM"/>
    </source>
</evidence>
<organism evidence="2 3">
    <name type="scientific">Microbulbifer echini</name>
    <dbReference type="NCBI Taxonomy" id="1529067"/>
    <lineage>
        <taxon>Bacteria</taxon>
        <taxon>Pseudomonadati</taxon>
        <taxon>Pseudomonadota</taxon>
        <taxon>Gammaproteobacteria</taxon>
        <taxon>Cellvibrionales</taxon>
        <taxon>Microbulbiferaceae</taxon>
        <taxon>Microbulbifer</taxon>
    </lineage>
</organism>
<feature type="signal peptide" evidence="1">
    <location>
        <begin position="1"/>
        <end position="19"/>
    </location>
</feature>
<proteinExistence type="predicted"/>
<dbReference type="RefSeq" id="WP_371844040.1">
    <property type="nucleotide sequence ID" value="NZ_JBGMEL010000013.1"/>
</dbReference>
<keyword evidence="1" id="KW-0732">Signal</keyword>
<gene>
    <name evidence="2" type="ORF">ACCI51_13515</name>
</gene>
<protein>
    <recommendedName>
        <fullName evidence="4">DUF4136 domain-containing protein</fullName>
    </recommendedName>
</protein>
<name>A0ABV4NQ98_9GAMM</name>
<evidence type="ECO:0000313" key="3">
    <source>
        <dbReference type="Proteomes" id="UP001569414"/>
    </source>
</evidence>
<dbReference type="EMBL" id="JBGMEL010000013">
    <property type="protein sequence ID" value="MFA0791571.1"/>
    <property type="molecule type" value="Genomic_DNA"/>
</dbReference>
<reference evidence="2 3" key="1">
    <citation type="submission" date="2024-08" db="EMBL/GenBank/DDBJ databases">
        <authorList>
            <person name="Ishaq N."/>
        </authorList>
    </citation>
    <scope>NUCLEOTIDE SEQUENCE [LARGE SCALE GENOMIC DNA]</scope>
    <source>
        <strain evidence="2 3">JCM 30400</strain>
    </source>
</reference>
<sequence>MIYLKPIFLLAIFALTACSSNQSQYIVPGVSLNKTDKYYVIRDNGDERNLDNLIVEALSDRGYTVSSGPKIDIPENINYLIYYGSQWQWDMTWYLLDFDLRVHTYTDNLFVASSNSWQTSLARKPHKEVISTAVDQLFITNH</sequence>
<keyword evidence="3" id="KW-1185">Reference proteome</keyword>
<dbReference type="Proteomes" id="UP001569414">
    <property type="component" value="Unassembled WGS sequence"/>
</dbReference>
<comment type="caution">
    <text evidence="2">The sequence shown here is derived from an EMBL/GenBank/DDBJ whole genome shotgun (WGS) entry which is preliminary data.</text>
</comment>
<evidence type="ECO:0000313" key="2">
    <source>
        <dbReference type="EMBL" id="MFA0791571.1"/>
    </source>
</evidence>
<dbReference type="PROSITE" id="PS51257">
    <property type="entry name" value="PROKAR_LIPOPROTEIN"/>
    <property type="match status" value="1"/>
</dbReference>
<feature type="chain" id="PRO_5046240081" description="DUF4136 domain-containing protein" evidence="1">
    <location>
        <begin position="20"/>
        <end position="142"/>
    </location>
</feature>